<dbReference type="Proteomes" id="UP000732105">
    <property type="component" value="Unassembled WGS sequence"/>
</dbReference>
<keyword evidence="3" id="KW-1185">Reference proteome</keyword>
<gene>
    <name evidence="2" type="ORF">ELS83_16930</name>
</gene>
<proteinExistence type="predicted"/>
<dbReference type="EMBL" id="RZNH01000035">
    <property type="protein sequence ID" value="NOU61490.1"/>
    <property type="molecule type" value="Genomic_DNA"/>
</dbReference>
<name>A0ABX1X090_9BACT</name>
<accession>A0ABX1X090</accession>
<evidence type="ECO:0000313" key="3">
    <source>
        <dbReference type="Proteomes" id="UP000732105"/>
    </source>
</evidence>
<keyword evidence="1" id="KW-0472">Membrane</keyword>
<sequence>MKKNKIACHVFMIIWTCVNVLVFYGNFKGRVRFGLGLGDLSISIPLIIFVLIILIIYLRNNLQRLNKVYNTKIIITCIVELLFVFLKMTYLRGPVSPWDGNIFF</sequence>
<feature type="transmembrane region" description="Helical" evidence="1">
    <location>
        <begin position="33"/>
        <end position="57"/>
    </location>
</feature>
<reference evidence="2 3" key="1">
    <citation type="submission" date="2018-12" db="EMBL/GenBank/DDBJ databases">
        <title>Marinifilum JC070 sp. nov., a marine bacterium isolated from Yongle Blue Hole in the South China Sea.</title>
        <authorList>
            <person name="Fu T."/>
        </authorList>
    </citation>
    <scope>NUCLEOTIDE SEQUENCE [LARGE SCALE GENOMIC DNA]</scope>
    <source>
        <strain evidence="2 3">JC070</strain>
    </source>
</reference>
<comment type="caution">
    <text evidence="2">The sequence shown here is derived from an EMBL/GenBank/DDBJ whole genome shotgun (WGS) entry which is preliminary data.</text>
</comment>
<protein>
    <submittedName>
        <fullName evidence="2">Uncharacterized protein</fullName>
    </submittedName>
</protein>
<keyword evidence="1" id="KW-0812">Transmembrane</keyword>
<feature type="transmembrane region" description="Helical" evidence="1">
    <location>
        <begin position="7"/>
        <end position="27"/>
    </location>
</feature>
<dbReference type="RefSeq" id="WP_171596751.1">
    <property type="nucleotide sequence ID" value="NZ_RZNH01000035.1"/>
</dbReference>
<organism evidence="2 3">
    <name type="scientific">Marinifilum caeruleilacunae</name>
    <dbReference type="NCBI Taxonomy" id="2499076"/>
    <lineage>
        <taxon>Bacteria</taxon>
        <taxon>Pseudomonadati</taxon>
        <taxon>Bacteroidota</taxon>
        <taxon>Bacteroidia</taxon>
        <taxon>Marinilabiliales</taxon>
        <taxon>Marinifilaceae</taxon>
    </lineage>
</organism>
<evidence type="ECO:0000313" key="2">
    <source>
        <dbReference type="EMBL" id="NOU61490.1"/>
    </source>
</evidence>
<evidence type="ECO:0000256" key="1">
    <source>
        <dbReference type="SAM" id="Phobius"/>
    </source>
</evidence>
<keyword evidence="1" id="KW-1133">Transmembrane helix</keyword>
<feature type="transmembrane region" description="Helical" evidence="1">
    <location>
        <begin position="69"/>
        <end position="90"/>
    </location>
</feature>